<dbReference type="OrthoDB" id="9795264at2"/>
<dbReference type="Pfam" id="PF11148">
    <property type="entry name" value="DUF2922"/>
    <property type="match status" value="1"/>
</dbReference>
<dbReference type="RefSeq" id="WP_072742739.1">
    <property type="nucleotide sequence ID" value="NZ_FQXR01000002.1"/>
</dbReference>
<accession>A0A1M5SUM1</accession>
<dbReference type="AlphaFoldDB" id="A0A1M5SUM1"/>
<organism evidence="1 2">
    <name type="scientific">Sporanaerobacter acetigenes DSM 13106</name>
    <dbReference type="NCBI Taxonomy" id="1123281"/>
    <lineage>
        <taxon>Bacteria</taxon>
        <taxon>Bacillati</taxon>
        <taxon>Bacillota</taxon>
        <taxon>Tissierellia</taxon>
        <taxon>Tissierellales</taxon>
        <taxon>Sporanaerobacteraceae</taxon>
        <taxon>Sporanaerobacter</taxon>
    </lineage>
</organism>
<reference evidence="1 2" key="1">
    <citation type="submission" date="2016-11" db="EMBL/GenBank/DDBJ databases">
        <authorList>
            <person name="Jaros S."/>
            <person name="Januszkiewicz K."/>
            <person name="Wedrychowicz H."/>
        </authorList>
    </citation>
    <scope>NUCLEOTIDE SEQUENCE [LARGE SCALE GENOMIC DNA]</scope>
    <source>
        <strain evidence="1 2">DSM 13106</strain>
    </source>
</reference>
<keyword evidence="2" id="KW-1185">Reference proteome</keyword>
<protein>
    <recommendedName>
        <fullName evidence="3">DUF2922 domain-containing protein</fullName>
    </recommendedName>
</protein>
<dbReference type="InterPro" id="IPR021321">
    <property type="entry name" value="DUF2922"/>
</dbReference>
<dbReference type="STRING" id="1123281.SAMN02745180_00284"/>
<evidence type="ECO:0000313" key="2">
    <source>
        <dbReference type="Proteomes" id="UP000184389"/>
    </source>
</evidence>
<evidence type="ECO:0000313" key="1">
    <source>
        <dbReference type="EMBL" id="SHH42130.1"/>
    </source>
</evidence>
<name>A0A1M5SUM1_9FIRM</name>
<gene>
    <name evidence="1" type="ORF">SAMN02745180_00284</name>
</gene>
<sequence>MDKTKLELNFKNASEKKVNIAVDNPREDATKEEIKQVMDTIVAKNIFYSNGGDIVEALGARIVTTSVEDIVF</sequence>
<proteinExistence type="predicted"/>
<dbReference type="Proteomes" id="UP000184389">
    <property type="component" value="Unassembled WGS sequence"/>
</dbReference>
<evidence type="ECO:0008006" key="3">
    <source>
        <dbReference type="Google" id="ProtNLM"/>
    </source>
</evidence>
<dbReference type="EMBL" id="FQXR01000002">
    <property type="protein sequence ID" value="SHH42130.1"/>
    <property type="molecule type" value="Genomic_DNA"/>
</dbReference>